<organism evidence="1 2">
    <name type="scientific">Malus domestica</name>
    <name type="common">Apple</name>
    <name type="synonym">Pyrus malus</name>
    <dbReference type="NCBI Taxonomy" id="3750"/>
    <lineage>
        <taxon>Eukaryota</taxon>
        <taxon>Viridiplantae</taxon>
        <taxon>Streptophyta</taxon>
        <taxon>Embryophyta</taxon>
        <taxon>Tracheophyta</taxon>
        <taxon>Spermatophyta</taxon>
        <taxon>Magnoliopsida</taxon>
        <taxon>eudicotyledons</taxon>
        <taxon>Gunneridae</taxon>
        <taxon>Pentapetalae</taxon>
        <taxon>rosids</taxon>
        <taxon>fabids</taxon>
        <taxon>Rosales</taxon>
        <taxon>Rosaceae</taxon>
        <taxon>Amygdaloideae</taxon>
        <taxon>Maleae</taxon>
        <taxon>Malus</taxon>
    </lineage>
</organism>
<reference evidence="1 2" key="1">
    <citation type="submission" date="2018-10" db="EMBL/GenBank/DDBJ databases">
        <title>A high-quality apple genome assembly.</title>
        <authorList>
            <person name="Hu J."/>
        </authorList>
    </citation>
    <scope>NUCLEOTIDE SEQUENCE [LARGE SCALE GENOMIC DNA]</scope>
    <source>
        <strain evidence="2">cv. HFTH1</strain>
        <tissue evidence="1">Young leaf</tissue>
    </source>
</reference>
<dbReference type="Proteomes" id="UP000290289">
    <property type="component" value="Chromosome 9"/>
</dbReference>
<accession>A0A498J656</accession>
<gene>
    <name evidence="1" type="ORF">DVH24_035440</name>
</gene>
<evidence type="ECO:0000313" key="2">
    <source>
        <dbReference type="Proteomes" id="UP000290289"/>
    </source>
</evidence>
<proteinExistence type="predicted"/>
<keyword evidence="2" id="KW-1185">Reference proteome</keyword>
<sequence length="96" mass="10419">MRETLKNVVCPTCVHDKVASLFSKYKGKPLSQIKSLAPVLGSSQNLSPGCSSNHVIARSPPLNLNLTNTAIAYQLNEYVQMEKALMKDIAASAMKN</sequence>
<name>A0A498J656_MALDO</name>
<protein>
    <submittedName>
        <fullName evidence="1">Uncharacterized protein</fullName>
    </submittedName>
</protein>
<evidence type="ECO:0000313" key="1">
    <source>
        <dbReference type="EMBL" id="RXH90676.1"/>
    </source>
</evidence>
<dbReference type="AlphaFoldDB" id="A0A498J656"/>
<dbReference type="EMBL" id="RDQH01000335">
    <property type="protein sequence ID" value="RXH90676.1"/>
    <property type="molecule type" value="Genomic_DNA"/>
</dbReference>
<comment type="caution">
    <text evidence="1">The sequence shown here is derived from an EMBL/GenBank/DDBJ whole genome shotgun (WGS) entry which is preliminary data.</text>
</comment>